<accession>A0A502CQH6</accession>
<dbReference type="InterPro" id="IPR050090">
    <property type="entry name" value="Tyrosine_recombinase_XerCD"/>
</dbReference>
<feature type="domain" description="Tyr recombinase" evidence="2">
    <location>
        <begin position="50"/>
        <end position="247"/>
    </location>
</feature>
<dbReference type="Proteomes" id="UP000317722">
    <property type="component" value="Unassembled WGS sequence"/>
</dbReference>
<dbReference type="Gene3D" id="1.10.443.10">
    <property type="entry name" value="Intergrase catalytic core"/>
    <property type="match status" value="1"/>
</dbReference>
<evidence type="ECO:0000256" key="1">
    <source>
        <dbReference type="ARBA" id="ARBA00023172"/>
    </source>
</evidence>
<evidence type="ECO:0000259" key="2">
    <source>
        <dbReference type="PROSITE" id="PS51898"/>
    </source>
</evidence>
<evidence type="ECO:0000313" key="3">
    <source>
        <dbReference type="EMBL" id="TPG14056.1"/>
    </source>
</evidence>
<comment type="caution">
    <text evidence="3">The sequence shown here is derived from an EMBL/GenBank/DDBJ whole genome shotgun (WGS) entry which is preliminary data.</text>
</comment>
<dbReference type="Pfam" id="PF00589">
    <property type="entry name" value="Phage_integrase"/>
    <property type="match status" value="1"/>
</dbReference>
<dbReference type="InterPro" id="IPR013762">
    <property type="entry name" value="Integrase-like_cat_sf"/>
</dbReference>
<dbReference type="PANTHER" id="PTHR30349">
    <property type="entry name" value="PHAGE INTEGRASE-RELATED"/>
    <property type="match status" value="1"/>
</dbReference>
<dbReference type="AlphaFoldDB" id="A0A502CQH6"/>
<name>A0A502CQH6_9MICO</name>
<dbReference type="InterPro" id="IPR002104">
    <property type="entry name" value="Integrase_catalytic"/>
</dbReference>
<dbReference type="PANTHER" id="PTHR30349:SF91">
    <property type="entry name" value="INTA PROTEIN"/>
    <property type="match status" value="1"/>
</dbReference>
<sequence length="271" mass="29225">MLDVYQDVGAATARTCRSIVSGALSLAVRQGAIAANPARELERLEGTRAKEPRALTSEEQAKWFMGMTGDDVAVRQDLVDFSAFLLATGLRIGEALAVLWTEVDLDTGALTVTSTLIRVTGQGLLRKTTKSKAGQRALLLPTWCVAMLRRRSEVGVAPDEPIFATVDGRYRDPRNVSRQLADARDRLGFGWVTSHTWRKTMATILDGGGASPRMIADQLGHSRVSMSLDFYLGRRSVDPRVLAALEAVDPHRFTLESGGQSGGSVAQGEGA</sequence>
<dbReference type="EMBL" id="RCZM01000006">
    <property type="protein sequence ID" value="TPG14056.1"/>
    <property type="molecule type" value="Genomic_DNA"/>
</dbReference>
<evidence type="ECO:0000313" key="4">
    <source>
        <dbReference type="Proteomes" id="UP000317722"/>
    </source>
</evidence>
<reference evidence="3 4" key="1">
    <citation type="journal article" date="2019" name="Environ. Microbiol.">
        <title>Species interactions and distinct microbial communities in high Arctic permafrost affected cryosols are associated with the CH4 and CO2 gas fluxes.</title>
        <authorList>
            <person name="Altshuler I."/>
            <person name="Hamel J."/>
            <person name="Turney S."/>
            <person name="Magnuson E."/>
            <person name="Levesque R."/>
            <person name="Greer C."/>
            <person name="Whyte L.G."/>
        </authorList>
    </citation>
    <scope>NUCLEOTIDE SEQUENCE [LARGE SCALE GENOMIC DNA]</scope>
    <source>
        <strain evidence="3 4">S9.3A</strain>
    </source>
</reference>
<protein>
    <submittedName>
        <fullName evidence="3">Site-specific integrase</fullName>
    </submittedName>
</protein>
<dbReference type="GO" id="GO:0006310">
    <property type="term" value="P:DNA recombination"/>
    <property type="evidence" value="ECO:0007669"/>
    <property type="project" value="UniProtKB-KW"/>
</dbReference>
<organism evidence="3 4">
    <name type="scientific">Pedococcus bigeumensis</name>
    <dbReference type="NCBI Taxonomy" id="433644"/>
    <lineage>
        <taxon>Bacteria</taxon>
        <taxon>Bacillati</taxon>
        <taxon>Actinomycetota</taxon>
        <taxon>Actinomycetes</taxon>
        <taxon>Micrococcales</taxon>
        <taxon>Intrasporangiaceae</taxon>
        <taxon>Pedococcus</taxon>
    </lineage>
</organism>
<keyword evidence="4" id="KW-1185">Reference proteome</keyword>
<dbReference type="PROSITE" id="PS51898">
    <property type="entry name" value="TYR_RECOMBINASE"/>
    <property type="match status" value="1"/>
</dbReference>
<proteinExistence type="predicted"/>
<gene>
    <name evidence="3" type="ORF">EAH86_17790</name>
</gene>
<keyword evidence="1" id="KW-0233">DNA recombination</keyword>
<dbReference type="GO" id="GO:0003677">
    <property type="term" value="F:DNA binding"/>
    <property type="evidence" value="ECO:0007669"/>
    <property type="project" value="InterPro"/>
</dbReference>
<dbReference type="InterPro" id="IPR011010">
    <property type="entry name" value="DNA_brk_join_enz"/>
</dbReference>
<dbReference type="CDD" id="cd01189">
    <property type="entry name" value="INT_ICEBs1_C_like"/>
    <property type="match status" value="1"/>
</dbReference>
<dbReference type="GO" id="GO:0015074">
    <property type="term" value="P:DNA integration"/>
    <property type="evidence" value="ECO:0007669"/>
    <property type="project" value="InterPro"/>
</dbReference>
<dbReference type="SUPFAM" id="SSF56349">
    <property type="entry name" value="DNA breaking-rejoining enzymes"/>
    <property type="match status" value="1"/>
</dbReference>